<dbReference type="OrthoDB" id="6678638at2"/>
<evidence type="ECO:0000313" key="3">
    <source>
        <dbReference type="EMBL" id="MRX64684.1"/>
    </source>
</evidence>
<evidence type="ECO:0000256" key="2">
    <source>
        <dbReference type="SAM" id="Phobius"/>
    </source>
</evidence>
<evidence type="ECO:0000313" key="4">
    <source>
        <dbReference type="Proteomes" id="UP000443153"/>
    </source>
</evidence>
<keyword evidence="2" id="KW-0812">Transmembrane</keyword>
<gene>
    <name evidence="3" type="ORF">GJ691_10925</name>
</gene>
<dbReference type="EMBL" id="WKJH01000008">
    <property type="protein sequence ID" value="MRX64684.1"/>
    <property type="molecule type" value="Genomic_DNA"/>
</dbReference>
<feature type="coiled-coil region" evidence="1">
    <location>
        <begin position="69"/>
        <end position="117"/>
    </location>
</feature>
<organism evidence="3 4">
    <name type="scientific">Maribacter luteus</name>
    <dbReference type="NCBI Taxonomy" id="2594478"/>
    <lineage>
        <taxon>Bacteria</taxon>
        <taxon>Pseudomonadati</taxon>
        <taxon>Bacteroidota</taxon>
        <taxon>Flavobacteriia</taxon>
        <taxon>Flavobacteriales</taxon>
        <taxon>Flavobacteriaceae</taxon>
        <taxon>Maribacter</taxon>
    </lineage>
</organism>
<evidence type="ECO:0000256" key="1">
    <source>
        <dbReference type="SAM" id="Coils"/>
    </source>
</evidence>
<dbReference type="Proteomes" id="UP000443153">
    <property type="component" value="Unassembled WGS sequence"/>
</dbReference>
<keyword evidence="4" id="KW-1185">Reference proteome</keyword>
<evidence type="ECO:0008006" key="5">
    <source>
        <dbReference type="Google" id="ProtNLM"/>
    </source>
</evidence>
<comment type="caution">
    <text evidence="3">The sequence shown here is derived from an EMBL/GenBank/DDBJ whole genome shotgun (WGS) entry which is preliminary data.</text>
</comment>
<reference evidence="3 4" key="1">
    <citation type="submission" date="2019-11" db="EMBL/GenBank/DDBJ databases">
        <title>Maribacter lutea sp. nov., a marine bacterium isolated from intertidal sand.</title>
        <authorList>
            <person name="Liu A."/>
        </authorList>
    </citation>
    <scope>NUCLEOTIDE SEQUENCE [LARGE SCALE GENOMIC DNA]</scope>
    <source>
        <strain evidence="3 4">RZ05</strain>
    </source>
</reference>
<dbReference type="AlphaFoldDB" id="A0A6I2MR69"/>
<sequence length="319" mass="37625">MKKTLTERNSKILLWIGLALFIVGIAIFFYKESIIFDSKVNSEKVAQFGDFIGGIVGSLWSLAGVILFYVALTEQRKDIEINRETLNAQVSALNQQIKEFELQRTELSETRKVFEEQSETLKIQRFENTFFQLLSLHHELVDKLNFSKVSMVRNVSMEKREVLSKAFEDLEIKMKYSNGIIGKNSTGAETYTDDPPITKKVAEERMNKAYREFYFEDYKQILSHYFRNVYHIFKFIHKTELIEKSKKQFYASLVRAQLSSDELYLILYNSLHLGLGYPNFLFLVKEFEIMQNFDFRIIEKYSFHGEIYNDRIKDVKPTF</sequence>
<protein>
    <recommendedName>
        <fullName evidence="5">Phage abortive infection protein</fullName>
    </recommendedName>
</protein>
<keyword evidence="2" id="KW-1133">Transmembrane helix</keyword>
<dbReference type="RefSeq" id="WP_154366799.1">
    <property type="nucleotide sequence ID" value="NZ_CANMYZ010000005.1"/>
</dbReference>
<name>A0A6I2MR69_9FLAO</name>
<accession>A0A6I2MR69</accession>
<feature type="transmembrane region" description="Helical" evidence="2">
    <location>
        <begin position="51"/>
        <end position="72"/>
    </location>
</feature>
<dbReference type="InterPro" id="IPR031709">
    <property type="entry name" value="PutAbiC"/>
</dbReference>
<dbReference type="Pfam" id="PF16872">
    <property type="entry name" value="putAbiC"/>
    <property type="match status" value="1"/>
</dbReference>
<keyword evidence="1" id="KW-0175">Coiled coil</keyword>
<proteinExistence type="predicted"/>
<keyword evidence="2" id="KW-0472">Membrane</keyword>
<feature type="transmembrane region" description="Helical" evidence="2">
    <location>
        <begin position="12"/>
        <end position="31"/>
    </location>
</feature>